<name>A0A0F8YJQ3_9ZZZZ</name>
<feature type="region of interest" description="Disordered" evidence="1">
    <location>
        <begin position="74"/>
        <end position="97"/>
    </location>
</feature>
<sequence>MSIESRLADVEQSLRLLRDANRLQGRRLSAKAPTAWQFQGWDAPNKKWEPAAVLHPVTLDDWFIGDITGSGAGGNNNRSLRLDSGTTATSTVSGHSDRDELGITTGVAADVIDWAKRVVVQVRFMPEEATTNGISLFTLGKSGTDGVGDLNNRGIGFKISNLALAGHVHDGTSAATTSTLSTLTENIVYDVVIVSEGVRPLVTWYLDGISIGTSTAGPSAAGTAGDNRFQGEVDNGGDTARQFLIVHELAIG</sequence>
<organism evidence="2">
    <name type="scientific">marine sediment metagenome</name>
    <dbReference type="NCBI Taxonomy" id="412755"/>
    <lineage>
        <taxon>unclassified sequences</taxon>
        <taxon>metagenomes</taxon>
        <taxon>ecological metagenomes</taxon>
    </lineage>
</organism>
<protein>
    <submittedName>
        <fullName evidence="2">Uncharacterized protein</fullName>
    </submittedName>
</protein>
<dbReference type="EMBL" id="LAZR01056560">
    <property type="protein sequence ID" value="KKK73925.1"/>
    <property type="molecule type" value="Genomic_DNA"/>
</dbReference>
<reference evidence="2" key="1">
    <citation type="journal article" date="2015" name="Nature">
        <title>Complex archaea that bridge the gap between prokaryotes and eukaryotes.</title>
        <authorList>
            <person name="Spang A."/>
            <person name="Saw J.H."/>
            <person name="Jorgensen S.L."/>
            <person name="Zaremba-Niedzwiedzka K."/>
            <person name="Martijn J."/>
            <person name="Lind A.E."/>
            <person name="van Eijk R."/>
            <person name="Schleper C."/>
            <person name="Guy L."/>
            <person name="Ettema T.J."/>
        </authorList>
    </citation>
    <scope>NUCLEOTIDE SEQUENCE</scope>
</reference>
<feature type="compositionally biased region" description="Polar residues" evidence="1">
    <location>
        <begin position="75"/>
        <end position="94"/>
    </location>
</feature>
<proteinExistence type="predicted"/>
<evidence type="ECO:0000256" key="1">
    <source>
        <dbReference type="SAM" id="MobiDB-lite"/>
    </source>
</evidence>
<evidence type="ECO:0000313" key="2">
    <source>
        <dbReference type="EMBL" id="KKK73925.1"/>
    </source>
</evidence>
<dbReference type="AlphaFoldDB" id="A0A0F8YJQ3"/>
<accession>A0A0F8YJQ3</accession>
<comment type="caution">
    <text evidence="2">The sequence shown here is derived from an EMBL/GenBank/DDBJ whole genome shotgun (WGS) entry which is preliminary data.</text>
</comment>
<gene>
    <name evidence="2" type="ORF">LCGC14_2888930</name>
</gene>